<evidence type="ECO:0000256" key="2">
    <source>
        <dbReference type="ARBA" id="ARBA00022598"/>
    </source>
</evidence>
<gene>
    <name evidence="5" type="ORF">SAMN05444580_10349</name>
</gene>
<feature type="domain" description="AMP-binding enzyme C-terminal" evidence="4">
    <location>
        <begin position="469"/>
        <end position="545"/>
    </location>
</feature>
<evidence type="ECO:0000313" key="6">
    <source>
        <dbReference type="Proteomes" id="UP000199417"/>
    </source>
</evidence>
<proteinExistence type="inferred from homology"/>
<dbReference type="PROSITE" id="PS00455">
    <property type="entry name" value="AMP_BINDING"/>
    <property type="match status" value="1"/>
</dbReference>
<dbReference type="STRING" id="168276.SAMN05444580_10349"/>
<keyword evidence="2 5" id="KW-0436">Ligase</keyword>
<dbReference type="Proteomes" id="UP000199417">
    <property type="component" value="Unassembled WGS sequence"/>
</dbReference>
<dbReference type="PANTHER" id="PTHR43201">
    <property type="entry name" value="ACYL-COA SYNTHETASE"/>
    <property type="match status" value="1"/>
</dbReference>
<dbReference type="RefSeq" id="WP_072843457.1">
    <property type="nucleotide sequence ID" value="NZ_FNAB01000003.1"/>
</dbReference>
<dbReference type="Pfam" id="PF13193">
    <property type="entry name" value="AMP-binding_C"/>
    <property type="match status" value="1"/>
</dbReference>
<comment type="similarity">
    <text evidence="1">Belongs to the ATP-dependent AMP-binding enzyme family.</text>
</comment>
<dbReference type="GO" id="GO:0031956">
    <property type="term" value="F:medium-chain fatty acid-CoA ligase activity"/>
    <property type="evidence" value="ECO:0007669"/>
    <property type="project" value="TreeGrafter"/>
</dbReference>
<reference evidence="5 6" key="1">
    <citation type="submission" date="2016-10" db="EMBL/GenBank/DDBJ databases">
        <authorList>
            <person name="de Groot N.N."/>
        </authorList>
    </citation>
    <scope>NUCLEOTIDE SEQUENCE [LARGE SCALE GENOMIC DNA]</scope>
    <source>
        <strain evidence="5 6">JCM 11308</strain>
    </source>
</reference>
<organism evidence="5 6">
    <name type="scientific">Rhodococcus tukisamuensis</name>
    <dbReference type="NCBI Taxonomy" id="168276"/>
    <lineage>
        <taxon>Bacteria</taxon>
        <taxon>Bacillati</taxon>
        <taxon>Actinomycetota</taxon>
        <taxon>Actinomycetes</taxon>
        <taxon>Mycobacteriales</taxon>
        <taxon>Nocardiaceae</taxon>
        <taxon>Rhodococcus</taxon>
    </lineage>
</organism>
<dbReference type="Pfam" id="PF00501">
    <property type="entry name" value="AMP-binding"/>
    <property type="match status" value="1"/>
</dbReference>
<accession>A0A1G6S8B7</accession>
<evidence type="ECO:0000256" key="1">
    <source>
        <dbReference type="ARBA" id="ARBA00006432"/>
    </source>
</evidence>
<dbReference type="InterPro" id="IPR045851">
    <property type="entry name" value="AMP-bd_C_sf"/>
</dbReference>
<sequence length="553" mass="59743">MTTAADQQAFLASVMTRLTGPAAPFELVEEDVLGARMPVMRHRGRAVHELLSASAVYGDRDYLVTADRRMSFTEHADTVAAFAAVLCEDYGVGAGDRVAILAANTIEWVVAFWATQALGAVTVGLNAWWVPREIEYGLQLSTPKVVVADAKRAALLAQADTDAPVVTMEEDMPRLIASRAGSELRVTEVDEDDPSVILFTSGTSGKPKGALHSQRNLLAVSDYHRYSDALALAFAGRDYDPAVPSDLRYLLTSPLFHIASLHNLVVPRLATGSAVVLYQGSFDVDRVLGLVERERVTNWGAVPTMASRLIEHGNVRKYDTSSLTAFSLASAPSSVAFKERLREEVPFAHDALVDSYGLTECGTAIAVALPADIDSFPGTLGRPVFGVALEIRDPLGAKVADGVEGEVCVRSPYVMLGYWQNPEATASSIDKGRWLHTGDFGKVVDGRLSLTGRRSDLILRGGENIYPTEIEQCLDEHPDVVECAVVGEAHPDLGQEVAAIVVVANGGTVNEDELRQFAAERLSYFKVPSRWRLTTEPLPRNATGKMARGKIAL</sequence>
<dbReference type="SUPFAM" id="SSF56801">
    <property type="entry name" value="Acetyl-CoA synthetase-like"/>
    <property type="match status" value="1"/>
</dbReference>
<name>A0A1G6S8B7_9NOCA</name>
<dbReference type="PANTHER" id="PTHR43201:SF5">
    <property type="entry name" value="MEDIUM-CHAIN ACYL-COA LIGASE ACSF2, MITOCHONDRIAL"/>
    <property type="match status" value="1"/>
</dbReference>
<dbReference type="InterPro" id="IPR025110">
    <property type="entry name" value="AMP-bd_C"/>
</dbReference>
<evidence type="ECO:0000259" key="3">
    <source>
        <dbReference type="Pfam" id="PF00501"/>
    </source>
</evidence>
<dbReference type="Gene3D" id="3.40.50.12780">
    <property type="entry name" value="N-terminal domain of ligase-like"/>
    <property type="match status" value="1"/>
</dbReference>
<protein>
    <submittedName>
        <fullName evidence="5">Acyl-CoA synthetase (AMP-forming)/AMP-acid ligase II</fullName>
    </submittedName>
</protein>
<evidence type="ECO:0000259" key="4">
    <source>
        <dbReference type="Pfam" id="PF13193"/>
    </source>
</evidence>
<evidence type="ECO:0000313" key="5">
    <source>
        <dbReference type="EMBL" id="SDD13138.1"/>
    </source>
</evidence>
<dbReference type="GO" id="GO:0006631">
    <property type="term" value="P:fatty acid metabolic process"/>
    <property type="evidence" value="ECO:0007669"/>
    <property type="project" value="TreeGrafter"/>
</dbReference>
<dbReference type="InterPro" id="IPR000873">
    <property type="entry name" value="AMP-dep_synth/lig_dom"/>
</dbReference>
<feature type="domain" description="AMP-dependent synthetase/ligase" evidence="3">
    <location>
        <begin position="55"/>
        <end position="419"/>
    </location>
</feature>
<dbReference type="Gene3D" id="3.30.300.30">
    <property type="match status" value="1"/>
</dbReference>
<dbReference type="InterPro" id="IPR042099">
    <property type="entry name" value="ANL_N_sf"/>
</dbReference>
<dbReference type="InterPro" id="IPR020845">
    <property type="entry name" value="AMP-binding_CS"/>
</dbReference>
<dbReference type="EMBL" id="FNAB01000003">
    <property type="protein sequence ID" value="SDD13138.1"/>
    <property type="molecule type" value="Genomic_DNA"/>
</dbReference>
<keyword evidence="6" id="KW-1185">Reference proteome</keyword>
<dbReference type="AlphaFoldDB" id="A0A1G6S8B7"/>